<proteinExistence type="predicted"/>
<evidence type="ECO:0000256" key="1">
    <source>
        <dbReference type="SAM" id="Phobius"/>
    </source>
</evidence>
<organism evidence="2 3">
    <name type="scientific">Frankia nepalensis</name>
    <dbReference type="NCBI Taxonomy" id="1836974"/>
    <lineage>
        <taxon>Bacteria</taxon>
        <taxon>Bacillati</taxon>
        <taxon>Actinomycetota</taxon>
        <taxon>Actinomycetes</taxon>
        <taxon>Frankiales</taxon>
        <taxon>Frankiaceae</taxon>
        <taxon>Frankia</taxon>
    </lineage>
</organism>
<gene>
    <name evidence="2" type="ORF">I7412_00330</name>
</gene>
<keyword evidence="1" id="KW-0812">Transmembrane</keyword>
<sequence>MPHSGPYGLVLTLHVLGALFVISPLTFAGLCLPALAFVGHRALPILRPAPWLLRIAAVASLGVVALGLFLVPRGPFGEIRGYGDGWITSSMALWAIATLLTVTILAGGVSTAVAEIEQTGMAARRRLPWLALTGLITTACWISIVYLMVVKPGM</sequence>
<keyword evidence="1" id="KW-1133">Transmembrane helix</keyword>
<dbReference type="Proteomes" id="UP000604475">
    <property type="component" value="Unassembled WGS sequence"/>
</dbReference>
<comment type="caution">
    <text evidence="2">The sequence shown here is derived from an EMBL/GenBank/DDBJ whole genome shotgun (WGS) entry which is preliminary data.</text>
</comment>
<reference evidence="2" key="1">
    <citation type="submission" date="2020-12" db="EMBL/GenBank/DDBJ databases">
        <title>Genomic characterization of non-nitrogen-fixing Frankia strains.</title>
        <authorList>
            <person name="Carlos-Shanley C."/>
            <person name="Guerra T."/>
            <person name="Hahn D."/>
        </authorList>
    </citation>
    <scope>NUCLEOTIDE SEQUENCE</scope>
    <source>
        <strain evidence="2">CN6</strain>
    </source>
</reference>
<dbReference type="AlphaFoldDB" id="A0A937UPK1"/>
<keyword evidence="3" id="KW-1185">Reference proteome</keyword>
<evidence type="ECO:0000313" key="2">
    <source>
        <dbReference type="EMBL" id="MBL7625651.1"/>
    </source>
</evidence>
<feature type="transmembrane region" description="Helical" evidence="1">
    <location>
        <begin position="51"/>
        <end position="71"/>
    </location>
</feature>
<accession>A0A937UPK1</accession>
<evidence type="ECO:0008006" key="4">
    <source>
        <dbReference type="Google" id="ProtNLM"/>
    </source>
</evidence>
<feature type="transmembrane region" description="Helical" evidence="1">
    <location>
        <begin position="12"/>
        <end position="39"/>
    </location>
</feature>
<feature type="transmembrane region" description="Helical" evidence="1">
    <location>
        <begin position="127"/>
        <end position="149"/>
    </location>
</feature>
<keyword evidence="1" id="KW-0472">Membrane</keyword>
<dbReference type="RefSeq" id="WP_203002061.1">
    <property type="nucleotide sequence ID" value="NZ_JADWYU010000140.1"/>
</dbReference>
<feature type="transmembrane region" description="Helical" evidence="1">
    <location>
        <begin position="91"/>
        <end position="115"/>
    </location>
</feature>
<name>A0A937UPK1_9ACTN</name>
<evidence type="ECO:0000313" key="3">
    <source>
        <dbReference type="Proteomes" id="UP000604475"/>
    </source>
</evidence>
<protein>
    <recommendedName>
        <fullName evidence="4">Integral membrane protein</fullName>
    </recommendedName>
</protein>
<dbReference type="EMBL" id="JAEACQ010000014">
    <property type="protein sequence ID" value="MBL7625651.1"/>
    <property type="molecule type" value="Genomic_DNA"/>
</dbReference>